<gene>
    <name evidence="2" type="ORF">APAL1065_LOCUS15467</name>
</gene>
<dbReference type="AlphaFoldDB" id="A0A7S2YFB9"/>
<reference evidence="2" key="1">
    <citation type="submission" date="2021-01" db="EMBL/GenBank/DDBJ databases">
        <authorList>
            <person name="Corre E."/>
            <person name="Pelletier E."/>
            <person name="Niang G."/>
            <person name="Scheremetjew M."/>
            <person name="Finn R."/>
            <person name="Kale V."/>
            <person name="Holt S."/>
            <person name="Cochrane G."/>
            <person name="Meng A."/>
            <person name="Brown T."/>
            <person name="Cohen L."/>
        </authorList>
    </citation>
    <scope>NUCLEOTIDE SEQUENCE</scope>
    <source>
        <strain evidence="2">CCMP125</strain>
    </source>
</reference>
<feature type="transmembrane region" description="Helical" evidence="1">
    <location>
        <begin position="210"/>
        <end position="236"/>
    </location>
</feature>
<keyword evidence="1" id="KW-0812">Transmembrane</keyword>
<accession>A0A7S2YFB9</accession>
<organism evidence="2">
    <name type="scientific">Entomoneis paludosa</name>
    <dbReference type="NCBI Taxonomy" id="265537"/>
    <lineage>
        <taxon>Eukaryota</taxon>
        <taxon>Sar</taxon>
        <taxon>Stramenopiles</taxon>
        <taxon>Ochrophyta</taxon>
        <taxon>Bacillariophyta</taxon>
        <taxon>Bacillariophyceae</taxon>
        <taxon>Bacillariophycidae</taxon>
        <taxon>Entomoneidaceae</taxon>
        <taxon>Entomoneis</taxon>
    </lineage>
</organism>
<evidence type="ECO:0008006" key="3">
    <source>
        <dbReference type="Google" id="ProtNLM"/>
    </source>
</evidence>
<keyword evidence="1" id="KW-0472">Membrane</keyword>
<feature type="transmembrane region" description="Helical" evidence="1">
    <location>
        <begin position="171"/>
        <end position="198"/>
    </location>
</feature>
<keyword evidence="1" id="KW-1133">Transmembrane helix</keyword>
<feature type="transmembrane region" description="Helical" evidence="1">
    <location>
        <begin position="136"/>
        <end position="159"/>
    </location>
</feature>
<proteinExistence type="predicted"/>
<feature type="transmembrane region" description="Helical" evidence="1">
    <location>
        <begin position="95"/>
        <end position="116"/>
    </location>
</feature>
<protein>
    <recommendedName>
        <fullName evidence="3">EXPERA domain-containing protein</fullName>
    </recommendedName>
</protein>
<evidence type="ECO:0000256" key="1">
    <source>
        <dbReference type="SAM" id="Phobius"/>
    </source>
</evidence>
<feature type="transmembrane region" description="Helical" evidence="1">
    <location>
        <begin position="12"/>
        <end position="32"/>
    </location>
</feature>
<name>A0A7S2YFB9_9STRA</name>
<sequence>MSTGQVEASSSFLQAPIPGLTIFSAMVSWLALTTFLPLPFVEAMPNTLGLALLFFNNLNILISLIEIALGNHIAFIKKDYLYRKKLYEGKEWQGALAFLAQPLSLSTLFSGEKWAVMWSSYALWDPSYQNQESFGFFIDVGNGWSTIPTCVLWNLAILFPTQVQASWEHAWLLVGVLGCGSYWQVMYGTIIYFASYFYNGRHVGKPFVEAIGFVSIANGIWIFFPVFALYAMIIILRDQDVVAVFR</sequence>
<dbReference type="EMBL" id="HBHT01023063">
    <property type="protein sequence ID" value="CAD9973514.1"/>
    <property type="molecule type" value="Transcribed_RNA"/>
</dbReference>
<evidence type="ECO:0000313" key="2">
    <source>
        <dbReference type="EMBL" id="CAD9973514.1"/>
    </source>
</evidence>
<feature type="transmembrane region" description="Helical" evidence="1">
    <location>
        <begin position="52"/>
        <end position="74"/>
    </location>
</feature>